<evidence type="ECO:0000256" key="2">
    <source>
        <dbReference type="ARBA" id="ARBA00023125"/>
    </source>
</evidence>
<evidence type="ECO:0000313" key="6">
    <source>
        <dbReference type="Proteomes" id="UP000199412"/>
    </source>
</evidence>
<dbReference type="InterPro" id="IPR001387">
    <property type="entry name" value="Cro/C1-type_HTH"/>
</dbReference>
<keyword evidence="2" id="KW-0238">DNA-binding</keyword>
<dbReference type="InterPro" id="IPR036286">
    <property type="entry name" value="LexA/Signal_pep-like_sf"/>
</dbReference>
<keyword evidence="6" id="KW-1185">Reference proteome</keyword>
<name>A0A1G7D2Z3_9PROT</name>
<dbReference type="Gene3D" id="2.10.109.10">
    <property type="entry name" value="Umud Fragment, subunit A"/>
    <property type="match status" value="1"/>
</dbReference>
<dbReference type="PANTHER" id="PTHR40661:SF3">
    <property type="entry name" value="FELS-1 PROPHAGE TRANSCRIPTIONAL REGULATOR"/>
    <property type="match status" value="1"/>
</dbReference>
<protein>
    <submittedName>
        <fullName evidence="5">Phage repressor protein C, contains Cro/C1-type HTH and peptisase s24 domains</fullName>
    </submittedName>
</protein>
<reference evidence="5 6" key="1">
    <citation type="submission" date="2016-10" db="EMBL/GenBank/DDBJ databases">
        <authorList>
            <person name="de Groot N.N."/>
        </authorList>
    </citation>
    <scope>NUCLEOTIDE SEQUENCE [LARGE SCALE GENOMIC DNA]</scope>
    <source>
        <strain evidence="5 6">ATCC 700224</strain>
    </source>
</reference>
<dbReference type="InterPro" id="IPR039418">
    <property type="entry name" value="LexA-like"/>
</dbReference>
<dbReference type="InterPro" id="IPR010982">
    <property type="entry name" value="Lambda_DNA-bd_dom_sf"/>
</dbReference>
<evidence type="ECO:0000313" key="5">
    <source>
        <dbReference type="EMBL" id="SDE45962.1"/>
    </source>
</evidence>
<organism evidence="5 6">
    <name type="scientific">Rhodospira trueperi</name>
    <dbReference type="NCBI Taxonomy" id="69960"/>
    <lineage>
        <taxon>Bacteria</taxon>
        <taxon>Pseudomonadati</taxon>
        <taxon>Pseudomonadota</taxon>
        <taxon>Alphaproteobacteria</taxon>
        <taxon>Rhodospirillales</taxon>
        <taxon>Rhodospirillaceae</taxon>
        <taxon>Rhodospira</taxon>
    </lineage>
</organism>
<sequence>MDVIEWIKEGLDNPAKSRIGLADALGRNSAVVTRILQGKRRLKADEIPAVAAYLELEPPPEVARVMIERTEDMRASGRDLPIYSSARGGRTGMIVTFDPIEYVTRPEPLRDVRGAFGMYVVGDSMAPAYRQGDMVLIHPHRPVNQGDDVLLVKEDGDGVNEAMVKALIAMTDDEVRVRQYNPPRDLDPIPRAEVRNVMLIVGCYRKG</sequence>
<dbReference type="SUPFAM" id="SSF47413">
    <property type="entry name" value="lambda repressor-like DNA-binding domains"/>
    <property type="match status" value="1"/>
</dbReference>
<dbReference type="SUPFAM" id="SSF51306">
    <property type="entry name" value="LexA/Signal peptidase"/>
    <property type="match status" value="1"/>
</dbReference>
<dbReference type="CDD" id="cd00093">
    <property type="entry name" value="HTH_XRE"/>
    <property type="match status" value="1"/>
</dbReference>
<keyword evidence="3" id="KW-0804">Transcription</keyword>
<keyword evidence="1" id="KW-0805">Transcription regulation</keyword>
<dbReference type="InterPro" id="IPR015927">
    <property type="entry name" value="Peptidase_S24_S26A/B/C"/>
</dbReference>
<feature type="domain" description="Peptidase S24/S26A/S26B/S26C" evidence="4">
    <location>
        <begin position="106"/>
        <end position="184"/>
    </location>
</feature>
<dbReference type="STRING" id="69960.SAMN05421720_10714"/>
<dbReference type="Pfam" id="PF00717">
    <property type="entry name" value="Peptidase_S24"/>
    <property type="match status" value="1"/>
</dbReference>
<dbReference type="CDD" id="cd06529">
    <property type="entry name" value="S24_LexA-like"/>
    <property type="match status" value="1"/>
</dbReference>
<dbReference type="PANTHER" id="PTHR40661">
    <property type="match status" value="1"/>
</dbReference>
<dbReference type="Proteomes" id="UP000199412">
    <property type="component" value="Unassembled WGS sequence"/>
</dbReference>
<dbReference type="AlphaFoldDB" id="A0A1G7D2Z3"/>
<evidence type="ECO:0000259" key="4">
    <source>
        <dbReference type="Pfam" id="PF00717"/>
    </source>
</evidence>
<dbReference type="GO" id="GO:0003677">
    <property type="term" value="F:DNA binding"/>
    <property type="evidence" value="ECO:0007669"/>
    <property type="project" value="UniProtKB-KW"/>
</dbReference>
<dbReference type="EMBL" id="FNAP01000007">
    <property type="protein sequence ID" value="SDE45962.1"/>
    <property type="molecule type" value="Genomic_DNA"/>
</dbReference>
<dbReference type="RefSeq" id="WP_176793594.1">
    <property type="nucleotide sequence ID" value="NZ_FNAP01000007.1"/>
</dbReference>
<proteinExistence type="predicted"/>
<evidence type="ECO:0000256" key="1">
    <source>
        <dbReference type="ARBA" id="ARBA00023015"/>
    </source>
</evidence>
<evidence type="ECO:0000256" key="3">
    <source>
        <dbReference type="ARBA" id="ARBA00023163"/>
    </source>
</evidence>
<gene>
    <name evidence="5" type="ORF">SAMN05421720_10714</name>
</gene>
<accession>A0A1G7D2Z3</accession>